<feature type="transmembrane region" description="Helical" evidence="1">
    <location>
        <begin position="50"/>
        <end position="83"/>
    </location>
</feature>
<dbReference type="EMBL" id="BAAAME010000003">
    <property type="protein sequence ID" value="GAA1735704.1"/>
    <property type="molecule type" value="Genomic_DNA"/>
</dbReference>
<keyword evidence="1" id="KW-1133">Transmembrane helix</keyword>
<dbReference type="InterPro" id="IPR019662">
    <property type="entry name" value="DUF2516"/>
</dbReference>
<evidence type="ECO:0000313" key="3">
    <source>
        <dbReference type="Proteomes" id="UP001501057"/>
    </source>
</evidence>
<organism evidence="2 3">
    <name type="scientific">Aeromicrobium alkaliterrae</name>
    <dbReference type="NCBI Taxonomy" id="302168"/>
    <lineage>
        <taxon>Bacteria</taxon>
        <taxon>Bacillati</taxon>
        <taxon>Actinomycetota</taxon>
        <taxon>Actinomycetes</taxon>
        <taxon>Propionibacteriales</taxon>
        <taxon>Nocardioidaceae</taxon>
        <taxon>Aeromicrobium</taxon>
    </lineage>
</organism>
<reference evidence="2 3" key="1">
    <citation type="journal article" date="2019" name="Int. J. Syst. Evol. Microbiol.">
        <title>The Global Catalogue of Microorganisms (GCM) 10K type strain sequencing project: providing services to taxonomists for standard genome sequencing and annotation.</title>
        <authorList>
            <consortium name="The Broad Institute Genomics Platform"/>
            <consortium name="The Broad Institute Genome Sequencing Center for Infectious Disease"/>
            <person name="Wu L."/>
            <person name="Ma J."/>
        </authorList>
    </citation>
    <scope>NUCLEOTIDE SEQUENCE [LARGE SCALE GENOMIC DNA]</scope>
    <source>
        <strain evidence="2 3">JCM 13518</strain>
    </source>
</reference>
<sequence length="92" mass="9855">MFELGSLQSTIALLLTIVLFVVKAFALGDCVARRAGDFAGADTLSKNAWLLILGIAVAAHLIWWNPLSLLNLVGTVAALVYLAQIRGSSRSW</sequence>
<comment type="caution">
    <text evidence="2">The sequence shown here is derived from an EMBL/GenBank/DDBJ whole genome shotgun (WGS) entry which is preliminary data.</text>
</comment>
<dbReference type="RefSeq" id="WP_344199558.1">
    <property type="nucleotide sequence ID" value="NZ_BAAAME010000003.1"/>
</dbReference>
<keyword evidence="3" id="KW-1185">Reference proteome</keyword>
<dbReference type="Pfam" id="PF10724">
    <property type="entry name" value="DUF2516"/>
    <property type="match status" value="1"/>
</dbReference>
<protein>
    <recommendedName>
        <fullName evidence="4">DUF2516 family protein</fullName>
    </recommendedName>
</protein>
<accession>A0ABN2JQQ7</accession>
<gene>
    <name evidence="2" type="ORF">GCM10009710_15180</name>
</gene>
<evidence type="ECO:0008006" key="4">
    <source>
        <dbReference type="Google" id="ProtNLM"/>
    </source>
</evidence>
<evidence type="ECO:0000256" key="1">
    <source>
        <dbReference type="SAM" id="Phobius"/>
    </source>
</evidence>
<keyword evidence="1" id="KW-0472">Membrane</keyword>
<keyword evidence="1" id="KW-0812">Transmembrane</keyword>
<proteinExistence type="predicted"/>
<name>A0ABN2JQQ7_9ACTN</name>
<dbReference type="Proteomes" id="UP001501057">
    <property type="component" value="Unassembled WGS sequence"/>
</dbReference>
<evidence type="ECO:0000313" key="2">
    <source>
        <dbReference type="EMBL" id="GAA1735704.1"/>
    </source>
</evidence>